<dbReference type="CDD" id="cd19492">
    <property type="entry name" value="Rad51C"/>
    <property type="match status" value="1"/>
</dbReference>
<comment type="subcellular location">
    <subcellularLocation>
        <location evidence="1">Nucleus</location>
    </subcellularLocation>
</comment>
<evidence type="ECO:0000259" key="8">
    <source>
        <dbReference type="PROSITE" id="PS50162"/>
    </source>
</evidence>
<accession>A0A080ZSU5</accession>
<dbReference type="PIRSF" id="PIRSF005856">
    <property type="entry name" value="Rad51"/>
    <property type="match status" value="1"/>
</dbReference>
<dbReference type="InterPro" id="IPR020588">
    <property type="entry name" value="RecA_ATP-bd"/>
</dbReference>
<evidence type="ECO:0000256" key="4">
    <source>
        <dbReference type="ARBA" id="ARBA00022840"/>
    </source>
</evidence>
<organism evidence="9 10">
    <name type="scientific">Phytophthora nicotianae P1976</name>
    <dbReference type="NCBI Taxonomy" id="1317066"/>
    <lineage>
        <taxon>Eukaryota</taxon>
        <taxon>Sar</taxon>
        <taxon>Stramenopiles</taxon>
        <taxon>Oomycota</taxon>
        <taxon>Peronosporomycetes</taxon>
        <taxon>Peronosporales</taxon>
        <taxon>Peronosporaceae</taxon>
        <taxon>Phytophthora</taxon>
    </lineage>
</organism>
<keyword evidence="4" id="KW-0067">ATP-binding</keyword>
<dbReference type="InterPro" id="IPR052093">
    <property type="entry name" value="HR_Repair_Mediator"/>
</dbReference>
<keyword evidence="2" id="KW-0547">Nucleotide-binding</keyword>
<name>A0A080ZSU5_PHYNI</name>
<comment type="caution">
    <text evidence="9">The sequence shown here is derived from an EMBL/GenBank/DDBJ whole genome shotgun (WGS) entry which is preliminary data.</text>
</comment>
<keyword evidence="5" id="KW-0234">DNA repair</keyword>
<dbReference type="OrthoDB" id="5957327at2759"/>
<reference evidence="9 10" key="1">
    <citation type="submission" date="2013-11" db="EMBL/GenBank/DDBJ databases">
        <title>The Genome Sequence of Phytophthora parasitica P1976.</title>
        <authorList>
            <consortium name="The Broad Institute Genomics Platform"/>
            <person name="Russ C."/>
            <person name="Tyler B."/>
            <person name="Panabieres F."/>
            <person name="Shan W."/>
            <person name="Tripathy S."/>
            <person name="Grunwald N."/>
            <person name="Machado M."/>
            <person name="Johnson C.S."/>
            <person name="Walker B."/>
            <person name="Young S."/>
            <person name="Zeng Q."/>
            <person name="Gargeya S."/>
            <person name="Fitzgerald M."/>
            <person name="Haas B."/>
            <person name="Abouelleil A."/>
            <person name="Allen A.W."/>
            <person name="Alvarado L."/>
            <person name="Arachchi H.M."/>
            <person name="Berlin A.M."/>
            <person name="Chapman S.B."/>
            <person name="Gainer-Dewar J."/>
            <person name="Goldberg J."/>
            <person name="Griggs A."/>
            <person name="Gujja S."/>
            <person name="Hansen M."/>
            <person name="Howarth C."/>
            <person name="Imamovic A."/>
            <person name="Ireland A."/>
            <person name="Larimer J."/>
            <person name="McCowan C."/>
            <person name="Murphy C."/>
            <person name="Pearson M."/>
            <person name="Poon T.W."/>
            <person name="Priest M."/>
            <person name="Roberts A."/>
            <person name="Saif S."/>
            <person name="Shea T."/>
            <person name="Sisk P."/>
            <person name="Sykes S."/>
            <person name="Wortman J."/>
            <person name="Nusbaum C."/>
            <person name="Birren B."/>
        </authorList>
    </citation>
    <scope>NUCLEOTIDE SEQUENCE [LARGE SCALE GENOMIC DNA]</scope>
    <source>
        <strain evidence="9 10">P1976</strain>
    </source>
</reference>
<protein>
    <recommendedName>
        <fullName evidence="7">DNA repair protein RAD51 homolog 3</fullName>
    </recommendedName>
</protein>
<dbReference type="Proteomes" id="UP000028582">
    <property type="component" value="Unassembled WGS sequence"/>
</dbReference>
<dbReference type="Pfam" id="PF08423">
    <property type="entry name" value="Rad51"/>
    <property type="match status" value="1"/>
</dbReference>
<evidence type="ECO:0000256" key="3">
    <source>
        <dbReference type="ARBA" id="ARBA00022763"/>
    </source>
</evidence>
<dbReference type="InterPro" id="IPR013632">
    <property type="entry name" value="Rad51_C"/>
</dbReference>
<gene>
    <name evidence="9" type="ORF">F444_13756</name>
</gene>
<keyword evidence="3" id="KW-0227">DNA damage</keyword>
<dbReference type="GO" id="GO:0007131">
    <property type="term" value="P:reciprocal meiotic recombination"/>
    <property type="evidence" value="ECO:0007669"/>
    <property type="project" value="TreeGrafter"/>
</dbReference>
<dbReference type="PANTHER" id="PTHR46239:SF1">
    <property type="entry name" value="DNA REPAIR PROTEIN RAD51 HOMOLOG 3"/>
    <property type="match status" value="1"/>
</dbReference>
<dbReference type="PROSITE" id="PS50162">
    <property type="entry name" value="RECA_2"/>
    <property type="match status" value="1"/>
</dbReference>
<dbReference type="InterPro" id="IPR027417">
    <property type="entry name" value="P-loop_NTPase"/>
</dbReference>
<evidence type="ECO:0000256" key="6">
    <source>
        <dbReference type="ARBA" id="ARBA00023242"/>
    </source>
</evidence>
<dbReference type="GO" id="GO:0008821">
    <property type="term" value="F:crossover junction DNA endonuclease activity"/>
    <property type="evidence" value="ECO:0007669"/>
    <property type="project" value="TreeGrafter"/>
</dbReference>
<feature type="domain" description="RecA family profile 1" evidence="8">
    <location>
        <begin position="77"/>
        <end position="256"/>
    </location>
</feature>
<dbReference type="GO" id="GO:0005657">
    <property type="term" value="C:replication fork"/>
    <property type="evidence" value="ECO:0007669"/>
    <property type="project" value="TreeGrafter"/>
</dbReference>
<evidence type="ECO:0000313" key="10">
    <source>
        <dbReference type="Proteomes" id="UP000028582"/>
    </source>
</evidence>
<evidence type="ECO:0000256" key="5">
    <source>
        <dbReference type="ARBA" id="ARBA00023204"/>
    </source>
</evidence>
<evidence type="ECO:0000256" key="2">
    <source>
        <dbReference type="ARBA" id="ARBA00022741"/>
    </source>
</evidence>
<sequence length="327" mass="35953">MDVPLAACGLAPSVLEALLRAGFRHQKDLVDVSARELASEAKINVKDAVEAIEIARNEKNSSAVGDTALDLLQEVTRSKPIATRLLGLDGLLGGGLQRGEVTEICGGPGTGKTQFGIHACLAAQYVANTTDKPSSAIFIDSEGSFIIERVASMATHFLEDFRHIEADKLTRDDLLRGITYYRVHDFLEQMEILHSLPSYLQANAQCKLLVIDSVAFHFRHGFEDYGQRARALDELAAFLHGLATDFDLAVLLINHITTKSSSNDRQVSQERPALGESWTHSNANRVVFGWEANCRVARLIKSATLAHDSTTFEVSERGIRDMTDKEY</sequence>
<dbReference type="GO" id="GO:0140664">
    <property type="term" value="F:ATP-dependent DNA damage sensor activity"/>
    <property type="evidence" value="ECO:0007669"/>
    <property type="project" value="InterPro"/>
</dbReference>
<dbReference type="InterPro" id="IPR016467">
    <property type="entry name" value="DNA_recomb/repair_RecA-like"/>
</dbReference>
<proteinExistence type="predicted"/>
<dbReference type="AlphaFoldDB" id="A0A080ZSU5"/>
<evidence type="ECO:0000256" key="1">
    <source>
        <dbReference type="ARBA" id="ARBA00004123"/>
    </source>
</evidence>
<dbReference type="GO" id="GO:0033065">
    <property type="term" value="C:Rad51C-XRCC3 complex"/>
    <property type="evidence" value="ECO:0007669"/>
    <property type="project" value="TreeGrafter"/>
</dbReference>
<evidence type="ECO:0000313" key="9">
    <source>
        <dbReference type="EMBL" id="ETO69706.1"/>
    </source>
</evidence>
<dbReference type="EMBL" id="ANJA01002517">
    <property type="protein sequence ID" value="ETO69706.1"/>
    <property type="molecule type" value="Genomic_DNA"/>
</dbReference>
<dbReference type="GO" id="GO:0000400">
    <property type="term" value="F:four-way junction DNA binding"/>
    <property type="evidence" value="ECO:0007669"/>
    <property type="project" value="TreeGrafter"/>
</dbReference>
<dbReference type="SUPFAM" id="SSF52540">
    <property type="entry name" value="P-loop containing nucleoside triphosphate hydrolases"/>
    <property type="match status" value="1"/>
</dbReference>
<dbReference type="Gene3D" id="3.40.50.300">
    <property type="entry name" value="P-loop containing nucleotide triphosphate hydrolases"/>
    <property type="match status" value="1"/>
</dbReference>
<evidence type="ECO:0000256" key="7">
    <source>
        <dbReference type="ARBA" id="ARBA00040674"/>
    </source>
</evidence>
<dbReference type="GO" id="GO:0005524">
    <property type="term" value="F:ATP binding"/>
    <property type="evidence" value="ECO:0007669"/>
    <property type="project" value="UniProtKB-KW"/>
</dbReference>
<dbReference type="PANTHER" id="PTHR46239">
    <property type="entry name" value="DNA REPAIR PROTEIN RAD51 HOMOLOG 3 RAD51C"/>
    <property type="match status" value="1"/>
</dbReference>
<dbReference type="GO" id="GO:0000707">
    <property type="term" value="P:meiotic DNA recombinase assembly"/>
    <property type="evidence" value="ECO:0007669"/>
    <property type="project" value="TreeGrafter"/>
</dbReference>
<keyword evidence="6" id="KW-0539">Nucleus</keyword>
<dbReference type="GO" id="GO:0033063">
    <property type="term" value="C:Rad51B-Rad51C-Rad51D-XRCC2 complex"/>
    <property type="evidence" value="ECO:0007669"/>
    <property type="project" value="TreeGrafter"/>
</dbReference>